<evidence type="ECO:0000256" key="1">
    <source>
        <dbReference type="SAM" id="MobiDB-lite"/>
    </source>
</evidence>
<feature type="compositionally biased region" description="Polar residues" evidence="1">
    <location>
        <begin position="58"/>
        <end position="77"/>
    </location>
</feature>
<protein>
    <submittedName>
        <fullName evidence="2">Uncharacterized protein</fullName>
    </submittedName>
</protein>
<feature type="compositionally biased region" description="Polar residues" evidence="1">
    <location>
        <begin position="139"/>
        <end position="157"/>
    </location>
</feature>
<feature type="region of interest" description="Disordered" evidence="1">
    <location>
        <begin position="135"/>
        <end position="185"/>
    </location>
</feature>
<feature type="compositionally biased region" description="Polar residues" evidence="1">
    <location>
        <begin position="27"/>
        <end position="45"/>
    </location>
</feature>
<dbReference type="Proteomes" id="UP001153714">
    <property type="component" value="Chromosome 1"/>
</dbReference>
<feature type="compositionally biased region" description="Polar residues" evidence="1">
    <location>
        <begin position="253"/>
        <end position="265"/>
    </location>
</feature>
<feature type="region of interest" description="Disordered" evidence="1">
    <location>
        <begin position="243"/>
        <end position="279"/>
    </location>
</feature>
<keyword evidence="3" id="KW-1185">Reference proteome</keyword>
<evidence type="ECO:0000313" key="3">
    <source>
        <dbReference type="Proteomes" id="UP001153714"/>
    </source>
</evidence>
<gene>
    <name evidence="2" type="ORF">DIATSA_LOCUS641</name>
</gene>
<name>A0A9N9N109_9NEOP</name>
<dbReference type="OrthoDB" id="525027at2759"/>
<dbReference type="EMBL" id="OU893332">
    <property type="protein sequence ID" value="CAG9782381.1"/>
    <property type="molecule type" value="Genomic_DNA"/>
</dbReference>
<accession>A0A9N9N109</accession>
<reference evidence="2" key="1">
    <citation type="submission" date="2021-12" db="EMBL/GenBank/DDBJ databases">
        <authorList>
            <person name="King R."/>
        </authorList>
    </citation>
    <scope>NUCLEOTIDE SEQUENCE</scope>
</reference>
<feature type="region of interest" description="Disordered" evidence="1">
    <location>
        <begin position="1"/>
        <end position="121"/>
    </location>
</feature>
<sequence length="425" mass="48720">MLYEVSSSLIGQRGSDLRRRISVDSPECSSSLTSHPESSQEILTCSSQQKSRSSVQSPLLNVNKKLSVTSTTSAETNKTGDSELKPALRKTSSPKRNDNIRKQPKNESGKENIVNIQKNSLGNQNLKKRVISFEEEQPHTSNTEPSTSVPKPQTFDSYDSIDRRDQASTSRSQPEEEKTKLKKSASFESLSSVSCKSELIDTPIECYIYEKTTKPHQDKEHGVNTELQYALSQSIPVSSETLYDGTLSEDNDTYPQRQRSASVNLDKTPPSPAPATPLAHKNIYWQRRAHSCERVETQLKTDDYEFWLKHKQENETTFTAGPRHVYLKVPYGKKYSLHYETLKQNRQKENPTVELKRYREQSSSTQRAFAERIYDQFHSNRRNLTKENNRSSMGKMNSMDDHERKIIIEFCHLLEKSKQLFNGLR</sequence>
<evidence type="ECO:0000313" key="2">
    <source>
        <dbReference type="EMBL" id="CAG9782381.1"/>
    </source>
</evidence>
<feature type="compositionally biased region" description="Polar residues" evidence="1">
    <location>
        <begin position="1"/>
        <end position="10"/>
    </location>
</feature>
<feature type="compositionally biased region" description="Low complexity" evidence="1">
    <location>
        <begin position="46"/>
        <end position="57"/>
    </location>
</feature>
<feature type="compositionally biased region" description="Basic and acidic residues" evidence="1">
    <location>
        <begin position="95"/>
        <end position="110"/>
    </location>
</feature>
<dbReference type="AlphaFoldDB" id="A0A9N9N109"/>
<organism evidence="2 3">
    <name type="scientific">Diatraea saccharalis</name>
    <name type="common">sugarcane borer</name>
    <dbReference type="NCBI Taxonomy" id="40085"/>
    <lineage>
        <taxon>Eukaryota</taxon>
        <taxon>Metazoa</taxon>
        <taxon>Ecdysozoa</taxon>
        <taxon>Arthropoda</taxon>
        <taxon>Hexapoda</taxon>
        <taxon>Insecta</taxon>
        <taxon>Pterygota</taxon>
        <taxon>Neoptera</taxon>
        <taxon>Endopterygota</taxon>
        <taxon>Lepidoptera</taxon>
        <taxon>Glossata</taxon>
        <taxon>Ditrysia</taxon>
        <taxon>Pyraloidea</taxon>
        <taxon>Crambidae</taxon>
        <taxon>Crambinae</taxon>
        <taxon>Diatraea</taxon>
    </lineage>
</organism>
<reference evidence="2" key="2">
    <citation type="submission" date="2022-10" db="EMBL/GenBank/DDBJ databases">
        <authorList>
            <consortium name="ENA_rothamsted_submissions"/>
            <consortium name="culmorum"/>
            <person name="King R."/>
        </authorList>
    </citation>
    <scope>NUCLEOTIDE SEQUENCE</scope>
</reference>
<proteinExistence type="predicted"/>